<evidence type="ECO:0000256" key="7">
    <source>
        <dbReference type="ARBA" id="ARBA00022741"/>
    </source>
</evidence>
<keyword evidence="10" id="KW-0812">Transmembrane</keyword>
<dbReference type="PROSITE" id="PS50885">
    <property type="entry name" value="HAMP"/>
    <property type="match status" value="1"/>
</dbReference>
<reference evidence="14" key="1">
    <citation type="journal article" date="2022" name="Int. J. Syst. Evol. Microbiol.">
        <title>Anaeromyxobacter oryzae sp. nov., Anaeromyxobacter diazotrophicus sp. nov. and Anaeromyxobacter paludicola sp. nov., isolated from paddy soils.</title>
        <authorList>
            <person name="Itoh H."/>
            <person name="Xu Z."/>
            <person name="Mise K."/>
            <person name="Masuda Y."/>
            <person name="Ushijima N."/>
            <person name="Hayakawa C."/>
            <person name="Shiratori Y."/>
            <person name="Senoo K."/>
        </authorList>
    </citation>
    <scope>NUCLEOTIDE SEQUENCE [LARGE SCALE GENOMIC DNA]</scope>
    <source>
        <strain evidence="14">Red232</strain>
    </source>
</reference>
<evidence type="ECO:0000256" key="3">
    <source>
        <dbReference type="ARBA" id="ARBA00012438"/>
    </source>
</evidence>
<evidence type="ECO:0000256" key="2">
    <source>
        <dbReference type="ARBA" id="ARBA00004651"/>
    </source>
</evidence>
<dbReference type="Pfam" id="PF02518">
    <property type="entry name" value="HATPase_c"/>
    <property type="match status" value="1"/>
</dbReference>
<dbReference type="InterPro" id="IPR050980">
    <property type="entry name" value="2C_sensor_his_kinase"/>
</dbReference>
<evidence type="ECO:0000313" key="14">
    <source>
        <dbReference type="Proteomes" id="UP001162891"/>
    </source>
</evidence>
<dbReference type="InterPro" id="IPR003661">
    <property type="entry name" value="HisK_dim/P_dom"/>
</dbReference>
<dbReference type="SMART" id="SM00304">
    <property type="entry name" value="HAMP"/>
    <property type="match status" value="1"/>
</dbReference>
<evidence type="ECO:0000259" key="11">
    <source>
        <dbReference type="PROSITE" id="PS50109"/>
    </source>
</evidence>
<dbReference type="CDD" id="cd00082">
    <property type="entry name" value="HisKA"/>
    <property type="match status" value="1"/>
</dbReference>
<dbReference type="PANTHER" id="PTHR44936">
    <property type="entry name" value="SENSOR PROTEIN CREC"/>
    <property type="match status" value="1"/>
</dbReference>
<gene>
    <name evidence="13" type="ORF">AMOR_10690</name>
</gene>
<feature type="domain" description="HAMP" evidence="12">
    <location>
        <begin position="218"/>
        <end position="271"/>
    </location>
</feature>
<dbReference type="EC" id="2.7.13.3" evidence="3"/>
<feature type="transmembrane region" description="Helical" evidence="10">
    <location>
        <begin position="21"/>
        <end position="44"/>
    </location>
</feature>
<comment type="catalytic activity">
    <reaction evidence="1">
        <text>ATP + protein L-histidine = ADP + protein N-phospho-L-histidine.</text>
        <dbReference type="EC" id="2.7.13.3"/>
    </reaction>
</comment>
<dbReference type="PROSITE" id="PS50109">
    <property type="entry name" value="HIS_KIN"/>
    <property type="match status" value="1"/>
</dbReference>
<evidence type="ECO:0000256" key="5">
    <source>
        <dbReference type="ARBA" id="ARBA00022553"/>
    </source>
</evidence>
<dbReference type="InterPro" id="IPR003594">
    <property type="entry name" value="HATPase_dom"/>
</dbReference>
<name>A0ABM7WRI1_9BACT</name>
<dbReference type="Pfam" id="PF00672">
    <property type="entry name" value="HAMP"/>
    <property type="match status" value="1"/>
</dbReference>
<dbReference type="SUPFAM" id="SSF55874">
    <property type="entry name" value="ATPase domain of HSP90 chaperone/DNA topoisomerase II/histidine kinase"/>
    <property type="match status" value="1"/>
</dbReference>
<organism evidence="13 14">
    <name type="scientific">Anaeromyxobacter oryzae</name>
    <dbReference type="NCBI Taxonomy" id="2918170"/>
    <lineage>
        <taxon>Bacteria</taxon>
        <taxon>Pseudomonadati</taxon>
        <taxon>Myxococcota</taxon>
        <taxon>Myxococcia</taxon>
        <taxon>Myxococcales</taxon>
        <taxon>Cystobacterineae</taxon>
        <taxon>Anaeromyxobacteraceae</taxon>
        <taxon>Anaeromyxobacter</taxon>
    </lineage>
</organism>
<keyword evidence="8" id="KW-0418">Kinase</keyword>
<dbReference type="SUPFAM" id="SSF47384">
    <property type="entry name" value="Homodimeric domain of signal transducing histidine kinase"/>
    <property type="match status" value="1"/>
</dbReference>
<dbReference type="SMART" id="SM00388">
    <property type="entry name" value="HisKA"/>
    <property type="match status" value="1"/>
</dbReference>
<dbReference type="SMART" id="SM00387">
    <property type="entry name" value="HATPase_c"/>
    <property type="match status" value="1"/>
</dbReference>
<sequence length="518" mass="56316">MRARLGRVARRLAGALRFSQFELKIALALVVAATLPLFGALFLAGRVAEENLSLGLDPRVVERLESIPSLYGDLFQARKQLYAEQAKALARGLPGDRATASAYLASALDRTPRLRRVTWYGPGGRVVAEAETQTPNPEGEWREAPARVALPRGGRLECVFAIEAHYFAEVNEARELAELVQGVSALRSEIRRSYVRAFGVLLVAWAAGAAAVGIWLARRTTRRLSALVLAVRRLAAGDLAVQVDPGRSSDEVAGLARAFNAMVREVRESRDRIVYLEKISGWQEVARRLAHEIKNPLTPMKLAFQQLEARWKTSPARPGDAEFGKLLSDAGEIVREEIGTLQRLVDEFSGFAKLPEVRPEPADLGEFADEFLRTSPQVRDVADVELVRASPACPVALDKALMRRVLTNLAANAIEASRPKRARIHIGVARTRERAVLTVADEGPGVDRAVRDRIFDPYFTTKGSGTGLGLAIVKKIVLQHGGEIEAGERPGGGASFTIALPLRDAAPAPRDAAGPRAP</sequence>
<keyword evidence="10" id="KW-0472">Membrane</keyword>
<dbReference type="Gene3D" id="1.10.287.130">
    <property type="match status" value="1"/>
</dbReference>
<evidence type="ECO:0000259" key="12">
    <source>
        <dbReference type="PROSITE" id="PS50885"/>
    </source>
</evidence>
<comment type="subcellular location">
    <subcellularLocation>
        <location evidence="2">Cell membrane</location>
        <topology evidence="2">Multi-pass membrane protein</topology>
    </subcellularLocation>
</comment>
<evidence type="ECO:0000256" key="9">
    <source>
        <dbReference type="ARBA" id="ARBA00022840"/>
    </source>
</evidence>
<accession>A0ABM7WRI1</accession>
<keyword evidence="4" id="KW-1003">Cell membrane</keyword>
<feature type="transmembrane region" description="Helical" evidence="10">
    <location>
        <begin position="194"/>
        <end position="217"/>
    </location>
</feature>
<dbReference type="InterPro" id="IPR036097">
    <property type="entry name" value="HisK_dim/P_sf"/>
</dbReference>
<dbReference type="RefSeq" id="WP_248359285.1">
    <property type="nucleotide sequence ID" value="NZ_AP025591.1"/>
</dbReference>
<dbReference type="Proteomes" id="UP001162891">
    <property type="component" value="Chromosome"/>
</dbReference>
<proteinExistence type="predicted"/>
<evidence type="ECO:0000256" key="1">
    <source>
        <dbReference type="ARBA" id="ARBA00000085"/>
    </source>
</evidence>
<dbReference type="InterPro" id="IPR005467">
    <property type="entry name" value="His_kinase_dom"/>
</dbReference>
<dbReference type="InterPro" id="IPR004358">
    <property type="entry name" value="Sig_transdc_His_kin-like_C"/>
</dbReference>
<dbReference type="SUPFAM" id="SSF158472">
    <property type="entry name" value="HAMP domain-like"/>
    <property type="match status" value="1"/>
</dbReference>
<protein>
    <recommendedName>
        <fullName evidence="3">histidine kinase</fullName>
        <ecNumber evidence="3">2.7.13.3</ecNumber>
    </recommendedName>
</protein>
<dbReference type="InterPro" id="IPR036890">
    <property type="entry name" value="HATPase_C_sf"/>
</dbReference>
<evidence type="ECO:0000256" key="8">
    <source>
        <dbReference type="ARBA" id="ARBA00022777"/>
    </source>
</evidence>
<dbReference type="CDD" id="cd06225">
    <property type="entry name" value="HAMP"/>
    <property type="match status" value="1"/>
</dbReference>
<keyword evidence="9" id="KW-0067">ATP-binding</keyword>
<dbReference type="PANTHER" id="PTHR44936:SF10">
    <property type="entry name" value="SENSOR PROTEIN RSTB"/>
    <property type="match status" value="1"/>
</dbReference>
<dbReference type="Gene3D" id="3.30.565.10">
    <property type="entry name" value="Histidine kinase-like ATPase, C-terminal domain"/>
    <property type="match status" value="1"/>
</dbReference>
<evidence type="ECO:0000256" key="10">
    <source>
        <dbReference type="SAM" id="Phobius"/>
    </source>
</evidence>
<keyword evidence="7" id="KW-0547">Nucleotide-binding</keyword>
<evidence type="ECO:0000256" key="4">
    <source>
        <dbReference type="ARBA" id="ARBA00022475"/>
    </source>
</evidence>
<dbReference type="Gene3D" id="6.10.340.10">
    <property type="match status" value="1"/>
</dbReference>
<keyword evidence="14" id="KW-1185">Reference proteome</keyword>
<keyword evidence="10" id="KW-1133">Transmembrane helix</keyword>
<evidence type="ECO:0000256" key="6">
    <source>
        <dbReference type="ARBA" id="ARBA00022679"/>
    </source>
</evidence>
<dbReference type="InterPro" id="IPR003660">
    <property type="entry name" value="HAMP_dom"/>
</dbReference>
<dbReference type="CDD" id="cd00075">
    <property type="entry name" value="HATPase"/>
    <property type="match status" value="1"/>
</dbReference>
<evidence type="ECO:0000313" key="13">
    <source>
        <dbReference type="EMBL" id="BDG02073.1"/>
    </source>
</evidence>
<dbReference type="EMBL" id="AP025591">
    <property type="protein sequence ID" value="BDG02073.1"/>
    <property type="molecule type" value="Genomic_DNA"/>
</dbReference>
<feature type="domain" description="Histidine kinase" evidence="11">
    <location>
        <begin position="288"/>
        <end position="504"/>
    </location>
</feature>
<keyword evidence="6" id="KW-0808">Transferase</keyword>
<keyword evidence="5" id="KW-0597">Phosphoprotein</keyword>
<dbReference type="PRINTS" id="PR00344">
    <property type="entry name" value="BCTRLSENSOR"/>
</dbReference>